<feature type="transmembrane region" description="Helical" evidence="8">
    <location>
        <begin position="205"/>
        <end position="227"/>
    </location>
</feature>
<evidence type="ECO:0000256" key="5">
    <source>
        <dbReference type="ARBA" id="ARBA00022692"/>
    </source>
</evidence>
<dbReference type="Proteomes" id="UP000681594">
    <property type="component" value="Unassembled WGS sequence"/>
</dbReference>
<comment type="caution">
    <text evidence="10">The sequence shown here is derived from an EMBL/GenBank/DDBJ whole genome shotgun (WGS) entry which is preliminary data.</text>
</comment>
<sequence>MKSASIAEGIRPPGRPFSLPFRRLRAAGNLRLGAALSVALVALPVIALAFAAARGSGDLWPHLIRHVLPHAMVETALLLAGVGAFVIGVGTGTAWLVSCHRFPGRRSFAWALVLPLALPTYVSAYAWLDVLHPAGPVQAGLRAILGVTDPRAIPLPEIRSLPGCIMVMGSVLFPYVYLAARAAFLTQGADLLRAGRGLGAGGMRLFLTIGLPMAWPAIAAGASLALLETLNDVGAAEFLGVRTLTVSVYVTWITRSSLEGAAQIALMILAIVAALLALEGWARSRAHGAHGVRENARPDRRQLPPAAGLLAMLFCLVPVLLGFVVPVSYLVWAAWRRVEEFGLPPDLLTWIGNSATLSAAATLLILPAALVLAFGARGDAMPDRKAMGGSVLLRASLMGYALPGGIAAVGLIVALGGLDDLTEGFGPWIPALSGTAAALVLAYFVRFLAIPAGGLDAAYARIRPQMDWSARSMGAPPGRILWRVHLPLLLPALSAAALLVFLDAMKELPATLLLRPFNRETLATALYAEAARGTYEEGAVAALALVVVGLPVIALLVAGGRPKARSGKRMRPNEARP</sequence>
<evidence type="ECO:0000256" key="4">
    <source>
        <dbReference type="ARBA" id="ARBA00022519"/>
    </source>
</evidence>
<feature type="transmembrane region" description="Helical" evidence="8">
    <location>
        <begin position="75"/>
        <end position="96"/>
    </location>
</feature>
<dbReference type="EMBL" id="JAGIZB010000001">
    <property type="protein sequence ID" value="MBP0443236.1"/>
    <property type="molecule type" value="Genomic_DNA"/>
</dbReference>
<feature type="transmembrane region" description="Helical" evidence="8">
    <location>
        <begin position="261"/>
        <end position="282"/>
    </location>
</feature>
<protein>
    <submittedName>
        <fullName evidence="10">Iron ABC transporter permease</fullName>
    </submittedName>
</protein>
<feature type="domain" description="ABC transmembrane type-1" evidence="9">
    <location>
        <begin position="351"/>
        <end position="558"/>
    </location>
</feature>
<feature type="transmembrane region" description="Helical" evidence="8">
    <location>
        <begin position="160"/>
        <end position="184"/>
    </location>
</feature>
<dbReference type="PANTHER" id="PTHR43357:SF3">
    <property type="entry name" value="FE(3+)-TRANSPORT SYSTEM PERMEASE PROTEIN FBPB 2"/>
    <property type="match status" value="1"/>
</dbReference>
<comment type="subcellular location">
    <subcellularLocation>
        <location evidence="1">Cell inner membrane</location>
        <topology evidence="1">Multi-pass membrane protein</topology>
    </subcellularLocation>
</comment>
<evidence type="ECO:0000256" key="3">
    <source>
        <dbReference type="ARBA" id="ARBA00022475"/>
    </source>
</evidence>
<keyword evidence="11" id="KW-1185">Reference proteome</keyword>
<feature type="transmembrane region" description="Helical" evidence="8">
    <location>
        <begin position="355"/>
        <end position="376"/>
    </location>
</feature>
<gene>
    <name evidence="10" type="ORF">J8J14_00465</name>
</gene>
<dbReference type="Gene3D" id="1.10.3720.10">
    <property type="entry name" value="MetI-like"/>
    <property type="match status" value="2"/>
</dbReference>
<feature type="transmembrane region" description="Helical" evidence="8">
    <location>
        <begin position="539"/>
        <end position="560"/>
    </location>
</feature>
<feature type="transmembrane region" description="Helical" evidence="8">
    <location>
        <begin position="436"/>
        <end position="459"/>
    </location>
</feature>
<keyword evidence="4" id="KW-0997">Cell inner membrane</keyword>
<dbReference type="PROSITE" id="PS50928">
    <property type="entry name" value="ABC_TM1"/>
    <property type="match status" value="2"/>
</dbReference>
<evidence type="ECO:0000256" key="8">
    <source>
        <dbReference type="SAM" id="Phobius"/>
    </source>
</evidence>
<organism evidence="10 11">
    <name type="scientific">Pararoseomonas baculiformis</name>
    <dbReference type="NCBI Taxonomy" id="2820812"/>
    <lineage>
        <taxon>Bacteria</taxon>
        <taxon>Pseudomonadati</taxon>
        <taxon>Pseudomonadota</taxon>
        <taxon>Alphaproteobacteria</taxon>
        <taxon>Acetobacterales</taxon>
        <taxon>Acetobacteraceae</taxon>
        <taxon>Pararoseomonas</taxon>
    </lineage>
</organism>
<dbReference type="SUPFAM" id="SSF161098">
    <property type="entry name" value="MetI-like"/>
    <property type="match status" value="2"/>
</dbReference>
<keyword evidence="7 8" id="KW-0472">Membrane</keyword>
<reference evidence="10 11" key="1">
    <citation type="submission" date="2021-03" db="EMBL/GenBank/DDBJ databases">
        <authorList>
            <person name="So Y."/>
        </authorList>
    </citation>
    <scope>NUCLEOTIDE SEQUENCE [LARGE SCALE GENOMIC DNA]</scope>
    <source>
        <strain evidence="10 11">SSH11</strain>
    </source>
</reference>
<evidence type="ECO:0000256" key="2">
    <source>
        <dbReference type="ARBA" id="ARBA00022448"/>
    </source>
</evidence>
<keyword evidence="5 8" id="KW-0812">Transmembrane</keyword>
<evidence type="ECO:0000256" key="1">
    <source>
        <dbReference type="ARBA" id="ARBA00004429"/>
    </source>
</evidence>
<keyword evidence="3" id="KW-1003">Cell membrane</keyword>
<feature type="transmembrane region" description="Helical" evidence="8">
    <location>
        <begin position="397"/>
        <end position="416"/>
    </location>
</feature>
<feature type="transmembrane region" description="Helical" evidence="8">
    <location>
        <begin position="108"/>
        <end position="128"/>
    </location>
</feature>
<feature type="domain" description="ABC transmembrane type-1" evidence="9">
    <location>
        <begin position="72"/>
        <end position="277"/>
    </location>
</feature>
<evidence type="ECO:0000313" key="10">
    <source>
        <dbReference type="EMBL" id="MBP0443236.1"/>
    </source>
</evidence>
<feature type="transmembrane region" description="Helical" evidence="8">
    <location>
        <begin position="480"/>
        <end position="502"/>
    </location>
</feature>
<feature type="transmembrane region" description="Helical" evidence="8">
    <location>
        <begin position="303"/>
        <end position="335"/>
    </location>
</feature>
<evidence type="ECO:0000313" key="11">
    <source>
        <dbReference type="Proteomes" id="UP000681594"/>
    </source>
</evidence>
<evidence type="ECO:0000256" key="6">
    <source>
        <dbReference type="ARBA" id="ARBA00022989"/>
    </source>
</evidence>
<keyword evidence="2" id="KW-0813">Transport</keyword>
<keyword evidence="6 8" id="KW-1133">Transmembrane helix</keyword>
<dbReference type="InterPro" id="IPR035906">
    <property type="entry name" value="MetI-like_sf"/>
</dbReference>
<evidence type="ECO:0000259" key="9">
    <source>
        <dbReference type="PROSITE" id="PS50928"/>
    </source>
</evidence>
<dbReference type="InterPro" id="IPR000515">
    <property type="entry name" value="MetI-like"/>
</dbReference>
<name>A0ABS4A8A7_9PROT</name>
<evidence type="ECO:0000256" key="7">
    <source>
        <dbReference type="ARBA" id="ARBA00023136"/>
    </source>
</evidence>
<proteinExistence type="predicted"/>
<dbReference type="PANTHER" id="PTHR43357">
    <property type="entry name" value="INNER MEMBRANE ABC TRANSPORTER PERMEASE PROTEIN YDCV"/>
    <property type="match status" value="1"/>
</dbReference>
<dbReference type="CDD" id="cd06261">
    <property type="entry name" value="TM_PBP2"/>
    <property type="match status" value="1"/>
</dbReference>
<accession>A0ABS4A8A7</accession>